<dbReference type="InterPro" id="IPR011016">
    <property type="entry name" value="Znf_RING-CH"/>
</dbReference>
<feature type="transmembrane region" description="Helical" evidence="11">
    <location>
        <begin position="276"/>
        <end position="298"/>
    </location>
</feature>
<name>A0A8R1Y4B4_ONCVO</name>
<dbReference type="PROSITE" id="PS51292">
    <property type="entry name" value="ZF_RING_CH"/>
    <property type="match status" value="1"/>
</dbReference>
<evidence type="ECO:0000256" key="5">
    <source>
        <dbReference type="ARBA" id="ARBA00022771"/>
    </source>
</evidence>
<evidence type="ECO:0000256" key="11">
    <source>
        <dbReference type="SAM" id="Phobius"/>
    </source>
</evidence>
<dbReference type="SMART" id="SM00744">
    <property type="entry name" value="RINGv"/>
    <property type="match status" value="1"/>
</dbReference>
<evidence type="ECO:0000256" key="4">
    <source>
        <dbReference type="ARBA" id="ARBA00022723"/>
    </source>
</evidence>
<organism evidence="13 14">
    <name type="scientific">Onchocerca volvulus</name>
    <dbReference type="NCBI Taxonomy" id="6282"/>
    <lineage>
        <taxon>Eukaryota</taxon>
        <taxon>Metazoa</taxon>
        <taxon>Ecdysozoa</taxon>
        <taxon>Nematoda</taxon>
        <taxon>Chromadorea</taxon>
        <taxon>Rhabditida</taxon>
        <taxon>Spirurina</taxon>
        <taxon>Spiruromorpha</taxon>
        <taxon>Filarioidea</taxon>
        <taxon>Onchocercidae</taxon>
        <taxon>Onchocerca</taxon>
    </lineage>
</organism>
<dbReference type="EMBL" id="CMVM020000294">
    <property type="status" value="NOT_ANNOTATED_CDS"/>
    <property type="molecule type" value="Genomic_DNA"/>
</dbReference>
<feature type="region of interest" description="Disordered" evidence="10">
    <location>
        <begin position="407"/>
        <end position="435"/>
    </location>
</feature>
<dbReference type="EnsemblMetazoa" id="OVOC9839.1">
    <property type="protein sequence ID" value="OVOC9839.1"/>
    <property type="gene ID" value="WBGene00246648"/>
</dbReference>
<dbReference type="InterPro" id="IPR013083">
    <property type="entry name" value="Znf_RING/FYVE/PHD"/>
</dbReference>
<evidence type="ECO:0000256" key="3">
    <source>
        <dbReference type="ARBA" id="ARBA00022692"/>
    </source>
</evidence>
<dbReference type="GO" id="GO:0016567">
    <property type="term" value="P:protein ubiquitination"/>
    <property type="evidence" value="ECO:0007669"/>
    <property type="project" value="TreeGrafter"/>
</dbReference>
<reference evidence="13" key="2">
    <citation type="submission" date="2022-06" db="UniProtKB">
        <authorList>
            <consortium name="EnsemblMetazoa"/>
        </authorList>
    </citation>
    <scope>IDENTIFICATION</scope>
</reference>
<protein>
    <submittedName>
        <fullName evidence="13">RING-CH-type domain-containing protein</fullName>
    </submittedName>
</protein>
<reference evidence="14" key="1">
    <citation type="submission" date="2013-10" db="EMBL/GenBank/DDBJ databases">
        <title>Genome sequencing of Onchocerca volvulus.</title>
        <authorList>
            <person name="Cotton J."/>
            <person name="Tsai J."/>
            <person name="Stanley E."/>
            <person name="Tracey A."/>
            <person name="Holroyd N."/>
            <person name="Lustigman S."/>
            <person name="Berriman M."/>
        </authorList>
    </citation>
    <scope>NUCLEOTIDE SEQUENCE</scope>
</reference>
<evidence type="ECO:0000256" key="6">
    <source>
        <dbReference type="ARBA" id="ARBA00022786"/>
    </source>
</evidence>
<dbReference type="GO" id="GO:0008270">
    <property type="term" value="F:zinc ion binding"/>
    <property type="evidence" value="ECO:0007669"/>
    <property type="project" value="UniProtKB-KW"/>
</dbReference>
<keyword evidence="14" id="KW-1185">Reference proteome</keyword>
<dbReference type="PANTHER" id="PTHR46065:SF3">
    <property type="entry name" value="FI20425P1"/>
    <property type="match status" value="1"/>
</dbReference>
<dbReference type="GO" id="GO:0016020">
    <property type="term" value="C:membrane"/>
    <property type="evidence" value="ECO:0007669"/>
    <property type="project" value="UniProtKB-SubCell"/>
</dbReference>
<evidence type="ECO:0000313" key="13">
    <source>
        <dbReference type="EnsemblMetazoa" id="OVOC9839.1"/>
    </source>
</evidence>
<sequence length="474" mass="54531">MYLRNNHLIGNETMHDDASECARFLHAKKQPTASNSDYAISSRHFQPRCMKCKQPTASKSDYSIQSGQFQPRYVIRKISGMLSDLHELGETSKSNENFRDLTRKYYRNDRRFSDNCHYALYITTLDPKVSNKEIRSNQSSHFSNIGAFCETCTENSFVNGTTCSKVADQGTVYTSSTVHSLTVTDCSTFSPNETVIEKFCRICHSFGSSADPLISPCRCTGSLKYVHISCLLHWLTICAHKLKRPAICELCLYKYRIRHIVDWQNLRLPTISRRDLRYLIIFIIAAVIMLLSAITSFICFCIERHLKRSDTIERTSETIAKEISEWETLLNSSTFFSVFLFFVSFLVAIFAHVKAIRETDTSLIRYLYHLWVNNQNWIIEEYRPSCDQRYCHKMEQLRRRLNDEITPNYETEGGASDEISRGGATEEQLENLDSRESILRRSSSLSSLSVIEASISEFNSMIVQESTIISSTNQ</sequence>
<evidence type="ECO:0000256" key="1">
    <source>
        <dbReference type="ARBA" id="ARBA00004141"/>
    </source>
</evidence>
<feature type="transmembrane region" description="Helical" evidence="11">
    <location>
        <begin position="334"/>
        <end position="353"/>
    </location>
</feature>
<dbReference type="PANTHER" id="PTHR46065">
    <property type="entry name" value="E3 UBIQUITIN-PROTEIN LIGASE MARCH 2/3 FAMILY MEMBER"/>
    <property type="match status" value="1"/>
</dbReference>
<keyword evidence="9 11" id="KW-0472">Membrane</keyword>
<dbReference type="Gene3D" id="3.30.40.10">
    <property type="entry name" value="Zinc/RING finger domain, C3HC4 (zinc finger)"/>
    <property type="match status" value="1"/>
</dbReference>
<evidence type="ECO:0000259" key="12">
    <source>
        <dbReference type="PROSITE" id="PS51292"/>
    </source>
</evidence>
<evidence type="ECO:0000256" key="2">
    <source>
        <dbReference type="ARBA" id="ARBA00022679"/>
    </source>
</evidence>
<keyword evidence="2" id="KW-0808">Transferase</keyword>
<evidence type="ECO:0000256" key="10">
    <source>
        <dbReference type="SAM" id="MobiDB-lite"/>
    </source>
</evidence>
<dbReference type="AlphaFoldDB" id="A0A8R1Y4B4"/>
<dbReference type="Pfam" id="PF12906">
    <property type="entry name" value="RINGv"/>
    <property type="match status" value="1"/>
</dbReference>
<comment type="subcellular location">
    <subcellularLocation>
        <location evidence="1">Membrane</location>
        <topology evidence="1">Multi-pass membrane protein</topology>
    </subcellularLocation>
</comment>
<keyword evidence="6" id="KW-0833">Ubl conjugation pathway</keyword>
<evidence type="ECO:0000256" key="8">
    <source>
        <dbReference type="ARBA" id="ARBA00022989"/>
    </source>
</evidence>
<keyword evidence="3 11" id="KW-0812">Transmembrane</keyword>
<keyword evidence="5" id="KW-0863">Zinc-finger</keyword>
<evidence type="ECO:0000313" key="14">
    <source>
        <dbReference type="Proteomes" id="UP000024404"/>
    </source>
</evidence>
<keyword evidence="8 11" id="KW-1133">Transmembrane helix</keyword>
<dbReference type="Proteomes" id="UP000024404">
    <property type="component" value="Unassembled WGS sequence"/>
</dbReference>
<proteinExistence type="predicted"/>
<evidence type="ECO:0000256" key="9">
    <source>
        <dbReference type="ARBA" id="ARBA00023136"/>
    </source>
</evidence>
<feature type="domain" description="RING-CH-type" evidence="12">
    <location>
        <begin position="192"/>
        <end position="258"/>
    </location>
</feature>
<dbReference type="CDD" id="cd16495">
    <property type="entry name" value="RING_CH-C4HC3_MARCH"/>
    <property type="match status" value="1"/>
</dbReference>
<dbReference type="GO" id="GO:0004842">
    <property type="term" value="F:ubiquitin-protein transferase activity"/>
    <property type="evidence" value="ECO:0007669"/>
    <property type="project" value="TreeGrafter"/>
</dbReference>
<accession>A0A8R1Y4B4</accession>
<dbReference type="SUPFAM" id="SSF57850">
    <property type="entry name" value="RING/U-box"/>
    <property type="match status" value="1"/>
</dbReference>
<keyword evidence="4" id="KW-0479">Metal-binding</keyword>
<evidence type="ECO:0000256" key="7">
    <source>
        <dbReference type="ARBA" id="ARBA00022833"/>
    </source>
</evidence>
<keyword evidence="7" id="KW-0862">Zinc</keyword>